<dbReference type="InterPro" id="IPR000340">
    <property type="entry name" value="Dual-sp_phosphatase_cat-dom"/>
</dbReference>
<dbReference type="InterPro" id="IPR029021">
    <property type="entry name" value="Prot-tyrosine_phosphatase-like"/>
</dbReference>
<feature type="region of interest" description="Disordered" evidence="1">
    <location>
        <begin position="373"/>
        <end position="426"/>
    </location>
</feature>
<evidence type="ECO:0000256" key="1">
    <source>
        <dbReference type="SAM" id="MobiDB-lite"/>
    </source>
</evidence>
<feature type="compositionally biased region" description="Polar residues" evidence="1">
    <location>
        <begin position="490"/>
        <end position="504"/>
    </location>
</feature>
<feature type="compositionally biased region" description="Polar residues" evidence="1">
    <location>
        <begin position="412"/>
        <end position="426"/>
    </location>
</feature>
<dbReference type="CDD" id="cd14498">
    <property type="entry name" value="DSP"/>
    <property type="match status" value="1"/>
</dbReference>
<feature type="domain" description="Tyrosine-protein phosphatase" evidence="2">
    <location>
        <begin position="1"/>
        <end position="145"/>
    </location>
</feature>
<dbReference type="PANTHER" id="PTHR46653">
    <property type="entry name" value="SPECIFICITY PROTEIN PHOSPHATASE, PUTATIVE-RELATED"/>
    <property type="match status" value="1"/>
</dbReference>
<sequence>RVLDNVFVGGHFAATDEDFIFTNTITRVINCISHRTPCRFQTMNVKYLQYQFEADGSSTIFDPKDERITQIVRFVNEAVEQDSCVLIHSQDGDSRSVIIMAAYLIHRFHWPPHRALQFIATKRFNTKPHTNYVKQLHEFANRRKNKYGEFKDIFGNIKNLKLNFQEFLHRNSFLNAVQQQDPQQITLKQPSPVDILVKHGFAKQQPKRQVTFRDGLSTVQIPASYSQFDHNGHPMNPQMTSLLFRPKTPSYNSGSQIRCLPIRLDPQLLPSVSFDLDVPNAHLRRSDGYLASKSAELSQNAVAAKPVSILKVHQFSNSKYAPESIVVSTQEFDDFLSNLAQFSVQKDQKELKIETEVEKPEFSMTQIGRLSIQKSKPLTSQRPLQMQVVQQSTTKKPFQTVRPPTPPRRQDSLQAQDKNNSLNTNQQKNLNSSLLKPQMIYNFGGSQQLNQSSRLQQSQKPTTQMMSSQRPTSANHQNSFGSSLLGGSLTRPQSQKPLNNTYQP</sequence>
<feature type="compositionally biased region" description="Low complexity" evidence="1">
    <location>
        <begin position="446"/>
        <end position="459"/>
    </location>
</feature>
<dbReference type="InterPro" id="IPR020422">
    <property type="entry name" value="TYR_PHOSPHATASE_DUAL_dom"/>
</dbReference>
<dbReference type="Gene3D" id="3.90.190.10">
    <property type="entry name" value="Protein tyrosine phosphatase superfamily"/>
    <property type="match status" value="1"/>
</dbReference>
<evidence type="ECO:0000259" key="2">
    <source>
        <dbReference type="PROSITE" id="PS50054"/>
    </source>
</evidence>
<accession>A0A146KL68</accession>
<feature type="non-terminal residue" evidence="3">
    <location>
        <position position="1"/>
    </location>
</feature>
<name>A0A146KL68_9EUKA</name>
<feature type="compositionally biased region" description="Polar residues" evidence="1">
    <location>
        <begin position="460"/>
        <end position="480"/>
    </location>
</feature>
<dbReference type="SMART" id="SM00195">
    <property type="entry name" value="DSPc"/>
    <property type="match status" value="1"/>
</dbReference>
<dbReference type="PANTHER" id="PTHR46653:SF1">
    <property type="entry name" value="SPECIFICITY PROTEIN PHOSPHATASE, PUTATIVE-RELATED"/>
    <property type="match status" value="1"/>
</dbReference>
<dbReference type="Pfam" id="PF00782">
    <property type="entry name" value="DSPc"/>
    <property type="match status" value="1"/>
</dbReference>
<organism evidence="3">
    <name type="scientific">Trepomonas sp. PC1</name>
    <dbReference type="NCBI Taxonomy" id="1076344"/>
    <lineage>
        <taxon>Eukaryota</taxon>
        <taxon>Metamonada</taxon>
        <taxon>Diplomonadida</taxon>
        <taxon>Hexamitidae</taxon>
        <taxon>Hexamitinae</taxon>
        <taxon>Trepomonas</taxon>
    </lineage>
</organism>
<evidence type="ECO:0000313" key="3">
    <source>
        <dbReference type="EMBL" id="JAP95959.1"/>
    </source>
</evidence>
<dbReference type="PROSITE" id="PS50054">
    <property type="entry name" value="TYR_PHOSPHATASE_DUAL"/>
    <property type="match status" value="1"/>
</dbReference>
<dbReference type="SUPFAM" id="SSF52799">
    <property type="entry name" value="(Phosphotyrosine protein) phosphatases II"/>
    <property type="match status" value="1"/>
</dbReference>
<reference evidence="3" key="1">
    <citation type="submission" date="2015-07" db="EMBL/GenBank/DDBJ databases">
        <title>Adaptation to a free-living lifestyle via gene acquisitions in the diplomonad Trepomonas sp. PC1.</title>
        <authorList>
            <person name="Xu F."/>
            <person name="Jerlstrom-Hultqvist J."/>
            <person name="Kolisko M."/>
            <person name="Simpson A.G.B."/>
            <person name="Roger A.J."/>
            <person name="Svard S.G."/>
            <person name="Andersson J.O."/>
        </authorList>
    </citation>
    <scope>NUCLEOTIDE SEQUENCE</scope>
    <source>
        <strain evidence="3">PC1</strain>
    </source>
</reference>
<protein>
    <submittedName>
        <fullName evidence="3">Dual specificity phosphatase</fullName>
    </submittedName>
</protein>
<dbReference type="EMBL" id="GDID01000647">
    <property type="protein sequence ID" value="JAP95959.1"/>
    <property type="molecule type" value="Transcribed_RNA"/>
</dbReference>
<feature type="compositionally biased region" description="Polar residues" evidence="1">
    <location>
        <begin position="373"/>
        <end position="397"/>
    </location>
</feature>
<proteinExistence type="predicted"/>
<dbReference type="AlphaFoldDB" id="A0A146KL68"/>
<gene>
    <name evidence="3" type="ORF">TPC1_10866</name>
</gene>
<feature type="non-terminal residue" evidence="3">
    <location>
        <position position="504"/>
    </location>
</feature>
<feature type="region of interest" description="Disordered" evidence="1">
    <location>
        <begin position="445"/>
        <end position="504"/>
    </location>
</feature>